<sequence length="73" mass="8255">MLWEGRSVLEPVTKKPIQVRIGIHSGPIVAGVVALSMPRFGEMEIYLLLRSTKKSVWEIVDRERGERISDSCC</sequence>
<dbReference type="OrthoDB" id="1890790at2759"/>
<dbReference type="EMBL" id="KN759104">
    <property type="protein sequence ID" value="KIH48497.1"/>
    <property type="molecule type" value="Genomic_DNA"/>
</dbReference>
<dbReference type="Pfam" id="PF00211">
    <property type="entry name" value="Guanylate_cyc"/>
    <property type="match status" value="1"/>
</dbReference>
<keyword evidence="2" id="KW-0456">Lyase</keyword>
<dbReference type="SUPFAM" id="SSF55073">
    <property type="entry name" value="Nucleotide cyclase"/>
    <property type="match status" value="1"/>
</dbReference>
<accession>A0A0C2CFE0</accession>
<dbReference type="GO" id="GO:0035556">
    <property type="term" value="P:intracellular signal transduction"/>
    <property type="evidence" value="ECO:0007669"/>
    <property type="project" value="InterPro"/>
</dbReference>
<evidence type="ECO:0000256" key="2">
    <source>
        <dbReference type="ARBA" id="ARBA00023239"/>
    </source>
</evidence>
<keyword evidence="5" id="KW-1185">Reference proteome</keyword>
<dbReference type="Gene3D" id="3.30.70.1230">
    <property type="entry name" value="Nucleotide cyclase"/>
    <property type="match status" value="1"/>
</dbReference>
<proteinExistence type="predicted"/>
<organism evidence="4 5">
    <name type="scientific">Ancylostoma duodenale</name>
    <dbReference type="NCBI Taxonomy" id="51022"/>
    <lineage>
        <taxon>Eukaryota</taxon>
        <taxon>Metazoa</taxon>
        <taxon>Ecdysozoa</taxon>
        <taxon>Nematoda</taxon>
        <taxon>Chromadorea</taxon>
        <taxon>Rhabditida</taxon>
        <taxon>Rhabditina</taxon>
        <taxon>Rhabditomorpha</taxon>
        <taxon>Strongyloidea</taxon>
        <taxon>Ancylostomatidae</taxon>
        <taxon>Ancylostomatinae</taxon>
        <taxon>Ancylostoma</taxon>
    </lineage>
</organism>
<protein>
    <recommendedName>
        <fullName evidence="3">Guanylate cyclase domain-containing protein</fullName>
    </recommendedName>
</protein>
<feature type="domain" description="Guanylate cyclase" evidence="3">
    <location>
        <begin position="16"/>
        <end position="40"/>
    </location>
</feature>
<dbReference type="InterPro" id="IPR001054">
    <property type="entry name" value="A/G_cyclase"/>
</dbReference>
<name>A0A0C2CFE0_9BILA</name>
<dbReference type="GO" id="GO:0004383">
    <property type="term" value="F:guanylate cyclase activity"/>
    <property type="evidence" value="ECO:0007669"/>
    <property type="project" value="UniProtKB-EC"/>
</dbReference>
<dbReference type="InterPro" id="IPR029787">
    <property type="entry name" value="Nucleotide_cyclase"/>
</dbReference>
<evidence type="ECO:0000256" key="1">
    <source>
        <dbReference type="ARBA" id="ARBA00001436"/>
    </source>
</evidence>
<evidence type="ECO:0000313" key="4">
    <source>
        <dbReference type="EMBL" id="KIH48497.1"/>
    </source>
</evidence>
<gene>
    <name evidence="4" type="ORF">ANCDUO_21433</name>
</gene>
<dbReference type="PROSITE" id="PS50125">
    <property type="entry name" value="GUANYLATE_CYCLASE_2"/>
    <property type="match status" value="1"/>
</dbReference>
<comment type="catalytic activity">
    <reaction evidence="1">
        <text>GTP = 3',5'-cyclic GMP + diphosphate</text>
        <dbReference type="Rhea" id="RHEA:13665"/>
        <dbReference type="ChEBI" id="CHEBI:33019"/>
        <dbReference type="ChEBI" id="CHEBI:37565"/>
        <dbReference type="ChEBI" id="CHEBI:57746"/>
        <dbReference type="EC" id="4.6.1.2"/>
    </reaction>
</comment>
<evidence type="ECO:0000313" key="5">
    <source>
        <dbReference type="Proteomes" id="UP000054047"/>
    </source>
</evidence>
<evidence type="ECO:0000259" key="3">
    <source>
        <dbReference type="PROSITE" id="PS50125"/>
    </source>
</evidence>
<dbReference type="AlphaFoldDB" id="A0A0C2CFE0"/>
<dbReference type="Proteomes" id="UP000054047">
    <property type="component" value="Unassembled WGS sequence"/>
</dbReference>
<reference evidence="4 5" key="1">
    <citation type="submission" date="2013-12" db="EMBL/GenBank/DDBJ databases">
        <title>Draft genome of the parsitic nematode Ancylostoma duodenale.</title>
        <authorList>
            <person name="Mitreva M."/>
        </authorList>
    </citation>
    <scope>NUCLEOTIDE SEQUENCE [LARGE SCALE GENOMIC DNA]</scope>
    <source>
        <strain evidence="4 5">Zhejiang</strain>
    </source>
</reference>